<name>X0TEV7_9ZZZZ</name>
<sequence length="324" mass="36264">PWDDFDPCVLPDGRIAFTSLRRGGYLRCGRHCPVYTLHAMEPDGSDIVALSYHETHEWHPSVDHFGRIVYTRWDYVDRDTNIAHHIWTCYPDGRDPRSMHGNYPQDRARRPWMEMSIRAVPGSTRYAAVTGAHHGHAFGSLVLIDEAQEDDRAMSQLARLTPEAPFPEAECDGKDIARHMIFATPWPLSEAFYLCAYDPDAKTHGLHLADVFGNRILLYRDASIPCLSPIPLRPRPRPPVIPIETAETERGRRLHGDRPATGAVMNVYDSDFAWPEGAKVAALRIVQLLPKSTPPPDQPRIGIARQTNARASLGTVPVEADGSA</sequence>
<dbReference type="InterPro" id="IPR011042">
    <property type="entry name" value="6-blade_b-propeller_TolB-like"/>
</dbReference>
<evidence type="ECO:0008006" key="2">
    <source>
        <dbReference type="Google" id="ProtNLM"/>
    </source>
</evidence>
<accession>X0TEV7</accession>
<organism evidence="1">
    <name type="scientific">marine sediment metagenome</name>
    <dbReference type="NCBI Taxonomy" id="412755"/>
    <lineage>
        <taxon>unclassified sequences</taxon>
        <taxon>metagenomes</taxon>
        <taxon>ecological metagenomes</taxon>
    </lineage>
</organism>
<dbReference type="SUPFAM" id="SSF82171">
    <property type="entry name" value="DPP6 N-terminal domain-like"/>
    <property type="match status" value="1"/>
</dbReference>
<evidence type="ECO:0000313" key="1">
    <source>
        <dbReference type="EMBL" id="GAF85846.1"/>
    </source>
</evidence>
<reference evidence="1" key="1">
    <citation type="journal article" date="2014" name="Front. Microbiol.">
        <title>High frequency of phylogenetically diverse reductive dehalogenase-homologous genes in deep subseafloor sedimentary metagenomes.</title>
        <authorList>
            <person name="Kawai M."/>
            <person name="Futagami T."/>
            <person name="Toyoda A."/>
            <person name="Takaki Y."/>
            <person name="Nishi S."/>
            <person name="Hori S."/>
            <person name="Arai W."/>
            <person name="Tsubouchi T."/>
            <person name="Morono Y."/>
            <person name="Uchiyama I."/>
            <person name="Ito T."/>
            <person name="Fujiyama A."/>
            <person name="Inagaki F."/>
            <person name="Takami H."/>
        </authorList>
    </citation>
    <scope>NUCLEOTIDE SEQUENCE</scope>
    <source>
        <strain evidence="1">Expedition CK06-06</strain>
    </source>
</reference>
<feature type="non-terminal residue" evidence="1">
    <location>
        <position position="1"/>
    </location>
</feature>
<comment type="caution">
    <text evidence="1">The sequence shown here is derived from an EMBL/GenBank/DDBJ whole genome shotgun (WGS) entry which is preliminary data.</text>
</comment>
<feature type="non-terminal residue" evidence="1">
    <location>
        <position position="324"/>
    </location>
</feature>
<gene>
    <name evidence="1" type="ORF">S01H1_02540</name>
</gene>
<proteinExistence type="predicted"/>
<dbReference type="Gene3D" id="2.120.10.30">
    <property type="entry name" value="TolB, C-terminal domain"/>
    <property type="match status" value="1"/>
</dbReference>
<protein>
    <recommendedName>
        <fullName evidence="2">Hydrazine synthase alpha subunit middle domain-containing protein</fullName>
    </recommendedName>
</protein>
<dbReference type="EMBL" id="BARS01001240">
    <property type="protein sequence ID" value="GAF85846.1"/>
    <property type="molecule type" value="Genomic_DNA"/>
</dbReference>
<dbReference type="AlphaFoldDB" id="X0TEV7"/>